<sequence>MGMTPQQFWDMPPSVFVQKVEGYYRRENRAAYYYRETYALHYNLNRGEKNPAITGEDVLTFLGEKPKRERKTKPMVWTEEEIAKAEFRANGWQWPPPGDWRQARIALHRGEPWSPVEESTIDNDSTPTNQES</sequence>
<evidence type="ECO:0000313" key="2">
    <source>
        <dbReference type="EMBL" id="MBD2704172.1"/>
    </source>
</evidence>
<protein>
    <submittedName>
        <fullName evidence="2">Uncharacterized protein</fullName>
    </submittedName>
</protein>
<evidence type="ECO:0000313" key="3">
    <source>
        <dbReference type="Proteomes" id="UP000598820"/>
    </source>
</evidence>
<keyword evidence="3" id="KW-1185">Reference proteome</keyword>
<dbReference type="EMBL" id="JACWZY010000028">
    <property type="protein sequence ID" value="MBD2704172.1"/>
    <property type="molecule type" value="Genomic_DNA"/>
</dbReference>
<name>A0A927AUG4_9BACT</name>
<feature type="compositionally biased region" description="Polar residues" evidence="1">
    <location>
        <begin position="122"/>
        <end position="132"/>
    </location>
</feature>
<feature type="region of interest" description="Disordered" evidence="1">
    <location>
        <begin position="109"/>
        <end position="132"/>
    </location>
</feature>
<proteinExistence type="predicted"/>
<evidence type="ECO:0000256" key="1">
    <source>
        <dbReference type="SAM" id="MobiDB-lite"/>
    </source>
</evidence>
<dbReference type="Proteomes" id="UP000598820">
    <property type="component" value="Unassembled WGS sequence"/>
</dbReference>
<gene>
    <name evidence="2" type="ORF">IC229_26245</name>
</gene>
<organism evidence="2 3">
    <name type="scientific">Spirosoma profusum</name>
    <dbReference type="NCBI Taxonomy" id="2771354"/>
    <lineage>
        <taxon>Bacteria</taxon>
        <taxon>Pseudomonadati</taxon>
        <taxon>Bacteroidota</taxon>
        <taxon>Cytophagia</taxon>
        <taxon>Cytophagales</taxon>
        <taxon>Cytophagaceae</taxon>
        <taxon>Spirosoma</taxon>
    </lineage>
</organism>
<accession>A0A927AUG4</accession>
<dbReference type="AlphaFoldDB" id="A0A927AUG4"/>
<reference evidence="2" key="1">
    <citation type="submission" date="2020-09" db="EMBL/GenBank/DDBJ databases">
        <authorList>
            <person name="Kim M.K."/>
        </authorList>
    </citation>
    <scope>NUCLEOTIDE SEQUENCE</scope>
    <source>
        <strain evidence="2">BT702</strain>
    </source>
</reference>
<comment type="caution">
    <text evidence="2">The sequence shown here is derived from an EMBL/GenBank/DDBJ whole genome shotgun (WGS) entry which is preliminary data.</text>
</comment>